<dbReference type="SUPFAM" id="SSF56349">
    <property type="entry name" value="DNA breaking-rejoining enzymes"/>
    <property type="match status" value="1"/>
</dbReference>
<dbReference type="InterPro" id="IPR013762">
    <property type="entry name" value="Integrase-like_cat_sf"/>
</dbReference>
<evidence type="ECO:0000259" key="4">
    <source>
        <dbReference type="PROSITE" id="PS51898"/>
    </source>
</evidence>
<dbReference type="PANTHER" id="PTHR30349:SF81">
    <property type="entry name" value="TYROSINE RECOMBINASE XERC"/>
    <property type="match status" value="1"/>
</dbReference>
<dbReference type="Pfam" id="PF00589">
    <property type="entry name" value="Phage_integrase"/>
    <property type="match status" value="1"/>
</dbReference>
<dbReference type="GO" id="GO:0015074">
    <property type="term" value="P:DNA integration"/>
    <property type="evidence" value="ECO:0007669"/>
    <property type="project" value="UniProtKB-KW"/>
</dbReference>
<proteinExistence type="predicted"/>
<evidence type="ECO:0000313" key="5">
    <source>
        <dbReference type="EMBL" id="HIX57844.1"/>
    </source>
</evidence>
<keyword evidence="1" id="KW-0159">Chromosome partition</keyword>
<dbReference type="CDD" id="cd00798">
    <property type="entry name" value="INT_XerDC_C"/>
    <property type="match status" value="1"/>
</dbReference>
<dbReference type="GO" id="GO:0007059">
    <property type="term" value="P:chromosome segregation"/>
    <property type="evidence" value="ECO:0007669"/>
    <property type="project" value="UniProtKB-KW"/>
</dbReference>
<organism evidence="5 6">
    <name type="scientific">Candidatus Anaerobiospirillum pullistercoris</name>
    <dbReference type="NCBI Taxonomy" id="2838452"/>
    <lineage>
        <taxon>Bacteria</taxon>
        <taxon>Pseudomonadati</taxon>
        <taxon>Pseudomonadota</taxon>
        <taxon>Gammaproteobacteria</taxon>
        <taxon>Aeromonadales</taxon>
        <taxon>Succinivibrionaceae</taxon>
        <taxon>Anaerobiospirillum</taxon>
    </lineage>
</organism>
<gene>
    <name evidence="5" type="ORF">H9850_10305</name>
</gene>
<comment type="caution">
    <text evidence="5">The sequence shown here is derived from an EMBL/GenBank/DDBJ whole genome shotgun (WGS) entry which is preliminary data.</text>
</comment>
<dbReference type="AlphaFoldDB" id="A0A9D1WF73"/>
<dbReference type="InterPro" id="IPR011010">
    <property type="entry name" value="DNA_brk_join_enz"/>
</dbReference>
<evidence type="ECO:0000256" key="2">
    <source>
        <dbReference type="ARBA" id="ARBA00022908"/>
    </source>
</evidence>
<keyword evidence="3" id="KW-0233">DNA recombination</keyword>
<reference evidence="5" key="1">
    <citation type="journal article" date="2021" name="PeerJ">
        <title>Extensive microbial diversity within the chicken gut microbiome revealed by metagenomics and culture.</title>
        <authorList>
            <person name="Gilroy R."/>
            <person name="Ravi A."/>
            <person name="Getino M."/>
            <person name="Pursley I."/>
            <person name="Horton D.L."/>
            <person name="Alikhan N.F."/>
            <person name="Baker D."/>
            <person name="Gharbi K."/>
            <person name="Hall N."/>
            <person name="Watson M."/>
            <person name="Adriaenssens E.M."/>
            <person name="Foster-Nyarko E."/>
            <person name="Jarju S."/>
            <person name="Secka A."/>
            <person name="Antonio M."/>
            <person name="Oren A."/>
            <person name="Chaudhuri R.R."/>
            <person name="La Ragione R."/>
            <person name="Hildebrand F."/>
            <person name="Pallen M.J."/>
        </authorList>
    </citation>
    <scope>NUCLEOTIDE SEQUENCE</scope>
    <source>
        <strain evidence="5">USASDec5-558</strain>
    </source>
</reference>
<dbReference type="GO" id="GO:0006310">
    <property type="term" value="P:DNA recombination"/>
    <property type="evidence" value="ECO:0007669"/>
    <property type="project" value="UniProtKB-KW"/>
</dbReference>
<reference evidence="5" key="2">
    <citation type="submission" date="2021-04" db="EMBL/GenBank/DDBJ databases">
        <authorList>
            <person name="Gilroy R."/>
        </authorList>
    </citation>
    <scope>NUCLEOTIDE SEQUENCE</scope>
    <source>
        <strain evidence="5">USASDec5-558</strain>
    </source>
</reference>
<sequence>MVDKQVIRAIGRFLNFKEAPTKKAGAAGTAASAAGTAAEQITGAGAGYAGLIGQTESSGASGTERYASASVAHGINVLSSFFTFLQKRCGLEHNPMVHLHSPKVRNALPRVLSLREVEQLSTGCASVDNSFVAVRDRAIVALLFSSGLRVSELVSLNLYDVDFEMREVRVIGKGNKERVVPVGSVALQALRQYLQLRPMVKPVDNALFVGNRGKRLTTRLVQSHIKAAAEKEELGGRVTPHKLRHAFATQLLSNGVDMRLVQEMLGHANLATTQVYTHIDIKHLQEVYDRAHPRASPEQTAEQKAATDLQLQDSAQLLDLALHPHGSGDPQDGDI</sequence>
<dbReference type="GO" id="GO:0003677">
    <property type="term" value="F:DNA binding"/>
    <property type="evidence" value="ECO:0007669"/>
    <property type="project" value="InterPro"/>
</dbReference>
<dbReference type="InterPro" id="IPR050090">
    <property type="entry name" value="Tyrosine_recombinase_XerCD"/>
</dbReference>
<keyword evidence="2" id="KW-0229">DNA integration</keyword>
<accession>A0A9D1WF73</accession>
<evidence type="ECO:0000313" key="6">
    <source>
        <dbReference type="Proteomes" id="UP000886829"/>
    </source>
</evidence>
<name>A0A9D1WF73_9GAMM</name>
<dbReference type="PANTHER" id="PTHR30349">
    <property type="entry name" value="PHAGE INTEGRASE-RELATED"/>
    <property type="match status" value="1"/>
</dbReference>
<feature type="domain" description="Tyr recombinase" evidence="4">
    <location>
        <begin position="107"/>
        <end position="289"/>
    </location>
</feature>
<dbReference type="EMBL" id="DXEV01000205">
    <property type="protein sequence ID" value="HIX57844.1"/>
    <property type="molecule type" value="Genomic_DNA"/>
</dbReference>
<dbReference type="InterPro" id="IPR002104">
    <property type="entry name" value="Integrase_catalytic"/>
</dbReference>
<evidence type="ECO:0000256" key="3">
    <source>
        <dbReference type="ARBA" id="ARBA00023172"/>
    </source>
</evidence>
<evidence type="ECO:0000256" key="1">
    <source>
        <dbReference type="ARBA" id="ARBA00022829"/>
    </source>
</evidence>
<dbReference type="Gene3D" id="1.10.443.10">
    <property type="entry name" value="Intergrase catalytic core"/>
    <property type="match status" value="1"/>
</dbReference>
<dbReference type="PROSITE" id="PS51898">
    <property type="entry name" value="TYR_RECOMBINASE"/>
    <property type="match status" value="1"/>
</dbReference>
<protein>
    <submittedName>
        <fullName evidence="5">Tyrosine recombinase XerC</fullName>
    </submittedName>
</protein>
<dbReference type="Proteomes" id="UP000886829">
    <property type="component" value="Unassembled WGS sequence"/>
</dbReference>